<keyword evidence="2" id="KW-0720">Serine protease</keyword>
<dbReference type="Pfam" id="PF00326">
    <property type="entry name" value="Peptidase_S9"/>
    <property type="match status" value="1"/>
</dbReference>
<comment type="caution">
    <text evidence="5">The sequence shown here is derived from an EMBL/GenBank/DDBJ whole genome shotgun (WGS) entry which is preliminary data.</text>
</comment>
<reference evidence="5 6" key="1">
    <citation type="submission" date="2020-08" db="EMBL/GenBank/DDBJ databases">
        <title>Acidobacteriota in marine sediments use diverse sulfur dissimilation pathways.</title>
        <authorList>
            <person name="Wasmund K."/>
        </authorList>
    </citation>
    <scope>NUCLEOTIDE SEQUENCE [LARGE SCALE GENOMIC DNA]</scope>
    <source>
        <strain evidence="5">MAG AM4</strain>
    </source>
</reference>
<evidence type="ECO:0000256" key="1">
    <source>
        <dbReference type="ARBA" id="ARBA00022801"/>
    </source>
</evidence>
<sequence>MDSTPSRALIATIAAVLLCASALAVETDRSHVIEPEDYFSIGSIPQVAVSPAGRQVVWLESRWDKAADGRNGDLWLMDLQVGEPRRLTFGPAGEGNPAWSPDGKQIYFTAGYKRAGEDKPPYNGKRQVWRIGVDGGEPLAMTRVEGGIDRYELAGNGKALYYTVSVEKTEDEWKALRESHGGLDYGHGVGERAQLFRLDLKSWRTKMLLDTGRVVTDFAVAGNGRIAMVTSPDEEKIYNEGWSRVDILEPGATEVQVVTPEGWRDSHHSPYGWINEVVWSGSGDRIGFSVDFDGYPTRIFAVHWNRGKSALKELPRPEGVSVEGGSLGFRGDELCFIGDDHARFRVYAESGRLLTPGDIVASTFDFSKNGKVQVVVAATLTTPPDLFQVDGQGDLTRLTRVNPQVDGWKIPQISLVQWEGDGGDTVEGILELPPDYKPDDGPIPMVVVIHGGPTSSSPYQFRFWIYGRTLLPAKGIAVLSPNYRGSTGYGDKFLTDLVGRENDVDVKDILTGVDAMVQRGIADPDRLGVMGWSNGGFLTNCLITVTDRFKAASSGAGVIDQVLQWGIEDTPGHVINFMKGSYPWTDPAEYRAGSPLFALGKVTTPTLIHVGANDPRVPAAHSRALYRGLKYYVKVPTELVVYPGAAHGLTTWKHRLAKMEWDLAWFDRYLLGNE</sequence>
<dbReference type="InterPro" id="IPR029058">
    <property type="entry name" value="AB_hydrolase_fold"/>
</dbReference>
<evidence type="ECO:0000313" key="6">
    <source>
        <dbReference type="Proteomes" id="UP000648239"/>
    </source>
</evidence>
<dbReference type="AlphaFoldDB" id="A0A8J7CDI2"/>
<feature type="chain" id="PRO_5035226912" evidence="3">
    <location>
        <begin position="25"/>
        <end position="674"/>
    </location>
</feature>
<dbReference type="InterPro" id="IPR011659">
    <property type="entry name" value="WD40"/>
</dbReference>
<dbReference type="EMBL" id="JACXWD010000044">
    <property type="protein sequence ID" value="MBD3868817.1"/>
    <property type="molecule type" value="Genomic_DNA"/>
</dbReference>
<proteinExistence type="predicted"/>
<dbReference type="Pfam" id="PF07676">
    <property type="entry name" value="PD40"/>
    <property type="match status" value="1"/>
</dbReference>
<evidence type="ECO:0000259" key="4">
    <source>
        <dbReference type="Pfam" id="PF00326"/>
    </source>
</evidence>
<dbReference type="InterPro" id="IPR001375">
    <property type="entry name" value="Peptidase_S9_cat"/>
</dbReference>
<gene>
    <name evidence="5" type="ORF">IFK94_11885</name>
</gene>
<dbReference type="SUPFAM" id="SSF53474">
    <property type="entry name" value="alpha/beta-Hydrolases"/>
    <property type="match status" value="1"/>
</dbReference>
<dbReference type="PANTHER" id="PTHR42776">
    <property type="entry name" value="SERINE PEPTIDASE S9 FAMILY MEMBER"/>
    <property type="match status" value="1"/>
</dbReference>
<dbReference type="GO" id="GO:0006508">
    <property type="term" value="P:proteolysis"/>
    <property type="evidence" value="ECO:0007669"/>
    <property type="project" value="InterPro"/>
</dbReference>
<dbReference type="SUPFAM" id="SSF82171">
    <property type="entry name" value="DPP6 N-terminal domain-like"/>
    <property type="match status" value="1"/>
</dbReference>
<dbReference type="Gene3D" id="2.120.10.30">
    <property type="entry name" value="TolB, C-terminal domain"/>
    <property type="match status" value="1"/>
</dbReference>
<protein>
    <submittedName>
        <fullName evidence="5">S9 family peptidase</fullName>
    </submittedName>
</protein>
<dbReference type="Gene3D" id="3.40.50.1820">
    <property type="entry name" value="alpha/beta hydrolase"/>
    <property type="match status" value="1"/>
</dbReference>
<keyword evidence="3" id="KW-0732">Signal</keyword>
<accession>A0A8J7CDI2</accession>
<dbReference type="Proteomes" id="UP000648239">
    <property type="component" value="Unassembled WGS sequence"/>
</dbReference>
<organism evidence="5 6">
    <name type="scientific">Candidatus Polarisedimenticola svalbardensis</name>
    <dbReference type="NCBI Taxonomy" id="2886004"/>
    <lineage>
        <taxon>Bacteria</taxon>
        <taxon>Pseudomonadati</taxon>
        <taxon>Acidobacteriota</taxon>
        <taxon>Candidatus Polarisedimenticolia</taxon>
        <taxon>Candidatus Polarisedimenticolales</taxon>
        <taxon>Candidatus Polarisedimenticolaceae</taxon>
        <taxon>Candidatus Polarisedimenticola</taxon>
    </lineage>
</organism>
<dbReference type="InterPro" id="IPR011042">
    <property type="entry name" value="6-blade_b-propeller_TolB-like"/>
</dbReference>
<feature type="signal peptide" evidence="3">
    <location>
        <begin position="1"/>
        <end position="24"/>
    </location>
</feature>
<dbReference type="GO" id="GO:0004252">
    <property type="term" value="F:serine-type endopeptidase activity"/>
    <property type="evidence" value="ECO:0007669"/>
    <property type="project" value="TreeGrafter"/>
</dbReference>
<feature type="domain" description="Peptidase S9 prolyl oligopeptidase catalytic" evidence="4">
    <location>
        <begin position="470"/>
        <end position="670"/>
    </location>
</feature>
<evidence type="ECO:0000256" key="2">
    <source>
        <dbReference type="ARBA" id="ARBA00022825"/>
    </source>
</evidence>
<keyword evidence="2" id="KW-0645">Protease</keyword>
<evidence type="ECO:0000256" key="3">
    <source>
        <dbReference type="SAM" id="SignalP"/>
    </source>
</evidence>
<name>A0A8J7CDI2_9BACT</name>
<dbReference type="PANTHER" id="PTHR42776:SF27">
    <property type="entry name" value="DIPEPTIDYL PEPTIDASE FAMILY MEMBER 6"/>
    <property type="match status" value="1"/>
</dbReference>
<evidence type="ECO:0000313" key="5">
    <source>
        <dbReference type="EMBL" id="MBD3868817.1"/>
    </source>
</evidence>
<keyword evidence="1" id="KW-0378">Hydrolase</keyword>